<organism evidence="1 2">
    <name type="scientific">Zizania palustris</name>
    <name type="common">Northern wild rice</name>
    <dbReference type="NCBI Taxonomy" id="103762"/>
    <lineage>
        <taxon>Eukaryota</taxon>
        <taxon>Viridiplantae</taxon>
        <taxon>Streptophyta</taxon>
        <taxon>Embryophyta</taxon>
        <taxon>Tracheophyta</taxon>
        <taxon>Spermatophyta</taxon>
        <taxon>Magnoliopsida</taxon>
        <taxon>Liliopsida</taxon>
        <taxon>Poales</taxon>
        <taxon>Poaceae</taxon>
        <taxon>BOP clade</taxon>
        <taxon>Oryzoideae</taxon>
        <taxon>Oryzeae</taxon>
        <taxon>Zizaniinae</taxon>
        <taxon>Zizania</taxon>
    </lineage>
</organism>
<proteinExistence type="predicted"/>
<dbReference type="Proteomes" id="UP000729402">
    <property type="component" value="Unassembled WGS sequence"/>
</dbReference>
<keyword evidence="2" id="KW-1185">Reference proteome</keyword>
<name>A0A8J5UZY8_ZIZPA</name>
<comment type="caution">
    <text evidence="1">The sequence shown here is derived from an EMBL/GenBank/DDBJ whole genome shotgun (WGS) entry which is preliminary data.</text>
</comment>
<reference evidence="1" key="1">
    <citation type="journal article" date="2021" name="bioRxiv">
        <title>Whole Genome Assembly and Annotation of Northern Wild Rice, Zizania palustris L., Supports a Whole Genome Duplication in the Zizania Genus.</title>
        <authorList>
            <person name="Haas M."/>
            <person name="Kono T."/>
            <person name="Macchietto M."/>
            <person name="Millas R."/>
            <person name="McGilp L."/>
            <person name="Shao M."/>
            <person name="Duquette J."/>
            <person name="Hirsch C.N."/>
            <person name="Kimball J."/>
        </authorList>
    </citation>
    <scope>NUCLEOTIDE SEQUENCE</scope>
    <source>
        <tissue evidence="1">Fresh leaf tissue</tissue>
    </source>
</reference>
<accession>A0A8J5UZY8</accession>
<dbReference type="AlphaFoldDB" id="A0A8J5UZY8"/>
<sequence length="82" mass="9154">MHRPHFLYWSCSRLPTLRGLAPPPEAPRATAQCILFRVSATKTLPSVPSSRRAECPQPRYVLVLHVKTKPLKEEAAASFTSV</sequence>
<evidence type="ECO:0000313" key="1">
    <source>
        <dbReference type="EMBL" id="KAG8052442.1"/>
    </source>
</evidence>
<gene>
    <name evidence="1" type="ORF">GUJ93_ZPchr0001g32053</name>
</gene>
<protein>
    <submittedName>
        <fullName evidence="1">Uncharacterized protein</fullName>
    </submittedName>
</protein>
<reference evidence="1" key="2">
    <citation type="submission" date="2021-02" db="EMBL/GenBank/DDBJ databases">
        <authorList>
            <person name="Kimball J.A."/>
            <person name="Haas M.W."/>
            <person name="Macchietto M."/>
            <person name="Kono T."/>
            <person name="Duquette J."/>
            <person name="Shao M."/>
        </authorList>
    </citation>
    <scope>NUCLEOTIDE SEQUENCE</scope>
    <source>
        <tissue evidence="1">Fresh leaf tissue</tissue>
    </source>
</reference>
<dbReference type="EMBL" id="JAAALK010000288">
    <property type="protein sequence ID" value="KAG8052442.1"/>
    <property type="molecule type" value="Genomic_DNA"/>
</dbReference>
<evidence type="ECO:0000313" key="2">
    <source>
        <dbReference type="Proteomes" id="UP000729402"/>
    </source>
</evidence>